<proteinExistence type="predicted"/>
<dbReference type="EMBL" id="MU790503">
    <property type="protein sequence ID" value="KAJ4002283.1"/>
    <property type="molecule type" value="Genomic_DNA"/>
</dbReference>
<name>A0ABQ8QV76_9AGAR</name>
<protein>
    <submittedName>
        <fullName evidence="1">Uncharacterized protein</fullName>
    </submittedName>
</protein>
<comment type="caution">
    <text evidence="1">The sequence shown here is derived from an EMBL/GenBank/DDBJ whole genome shotgun (WGS) entry which is preliminary data.</text>
</comment>
<organism evidence="1 2">
    <name type="scientific">Lentinula boryana</name>
    <dbReference type="NCBI Taxonomy" id="40481"/>
    <lineage>
        <taxon>Eukaryota</taxon>
        <taxon>Fungi</taxon>
        <taxon>Dikarya</taxon>
        <taxon>Basidiomycota</taxon>
        <taxon>Agaricomycotina</taxon>
        <taxon>Agaricomycetes</taxon>
        <taxon>Agaricomycetidae</taxon>
        <taxon>Agaricales</taxon>
        <taxon>Marasmiineae</taxon>
        <taxon>Omphalotaceae</taxon>
        <taxon>Lentinula</taxon>
    </lineage>
</organism>
<evidence type="ECO:0000313" key="1">
    <source>
        <dbReference type="EMBL" id="KAJ4002283.1"/>
    </source>
</evidence>
<accession>A0ABQ8QV76</accession>
<evidence type="ECO:0000313" key="2">
    <source>
        <dbReference type="Proteomes" id="UP001163828"/>
    </source>
</evidence>
<reference evidence="1" key="1">
    <citation type="submission" date="2022-08" db="EMBL/GenBank/DDBJ databases">
        <authorList>
            <consortium name="DOE Joint Genome Institute"/>
            <person name="Min B."/>
            <person name="Riley R."/>
            <person name="Sierra-Patev S."/>
            <person name="Naranjo-Ortiz M."/>
            <person name="Looney B."/>
            <person name="Konkel Z."/>
            <person name="Slot J.C."/>
            <person name="Sakamoto Y."/>
            <person name="Steenwyk J.L."/>
            <person name="Rokas A."/>
            <person name="Carro J."/>
            <person name="Camarero S."/>
            <person name="Ferreira P."/>
            <person name="Molpeceres G."/>
            <person name="Ruiz-Duenas F.J."/>
            <person name="Serrano A."/>
            <person name="Henrissat B."/>
            <person name="Drula E."/>
            <person name="Hughes K.W."/>
            <person name="Mata J.L."/>
            <person name="Ishikawa N.K."/>
            <person name="Vargas-Isla R."/>
            <person name="Ushijima S."/>
            <person name="Smith C.A."/>
            <person name="Ahrendt S."/>
            <person name="Andreopoulos W."/>
            <person name="He G."/>
            <person name="Labutti K."/>
            <person name="Lipzen A."/>
            <person name="Ng V."/>
            <person name="Sandor L."/>
            <person name="Barry K."/>
            <person name="Martinez A.T."/>
            <person name="Xiao Y."/>
            <person name="Gibbons J.G."/>
            <person name="Terashima K."/>
            <person name="Hibbett D.S."/>
            <person name="Grigoriev I.V."/>
        </authorList>
    </citation>
    <scope>NUCLEOTIDE SEQUENCE</scope>
    <source>
        <strain evidence="1">TFB10827</strain>
    </source>
</reference>
<gene>
    <name evidence="1" type="ORF">F5050DRAFT_1707689</name>
</gene>
<sequence>MHFRGLDIRAGLSFRVCAGLFIGLVCATFAAALPLPDNDMPNPASSVHLTARNGLKRLPMMLQFIFPPNDPNLLLSEPLSTEETVKQIQAYLERMQIGFGFVPTIDEEDMMASPSRHVPSKTVYFELKLKDSTEESKQFWGKWGSWHKASVKIASPFSPTNALIYQNRAGSILLEGNTLRIPGEPSVILPPATVHPDLH</sequence>
<keyword evidence="2" id="KW-1185">Reference proteome</keyword>
<dbReference type="Proteomes" id="UP001163828">
    <property type="component" value="Unassembled WGS sequence"/>
</dbReference>